<keyword evidence="9" id="KW-1185">Reference proteome</keyword>
<dbReference type="Pfam" id="PF01177">
    <property type="entry name" value="Asp_Glu_race"/>
    <property type="match status" value="1"/>
</dbReference>
<dbReference type="Gene3D" id="3.40.50.1860">
    <property type="match status" value="2"/>
</dbReference>
<evidence type="ECO:0000256" key="3">
    <source>
        <dbReference type="ARBA" id="ARBA00022960"/>
    </source>
</evidence>
<dbReference type="InterPro" id="IPR004391">
    <property type="entry name" value="Glu_race"/>
</dbReference>
<dbReference type="InterPro" id="IPR001920">
    <property type="entry name" value="Asp/Glu_race"/>
</dbReference>
<proteinExistence type="inferred from homology"/>
<comment type="function">
    <text evidence="7">Provides the (R)-glutamate required for cell wall biosynthesis.</text>
</comment>
<dbReference type="InterPro" id="IPR015942">
    <property type="entry name" value="Asp/Glu/hydantoin_racemase"/>
</dbReference>
<accession>A0ABW3WSC7</accession>
<dbReference type="SUPFAM" id="SSF53681">
    <property type="entry name" value="Aspartate/glutamate racemase"/>
    <property type="match status" value="2"/>
</dbReference>
<evidence type="ECO:0000256" key="2">
    <source>
        <dbReference type="ARBA" id="ARBA00013090"/>
    </source>
</evidence>
<protein>
    <recommendedName>
        <fullName evidence="2 7">Glutamate racemase</fullName>
        <ecNumber evidence="2 7">5.1.1.3</ecNumber>
    </recommendedName>
</protein>
<feature type="binding site" evidence="7">
    <location>
        <begin position="185"/>
        <end position="186"/>
    </location>
    <ligand>
        <name>substrate</name>
    </ligand>
</feature>
<feature type="active site" description="Proton donor/acceptor" evidence="7">
    <location>
        <position position="184"/>
    </location>
</feature>
<dbReference type="PROSITE" id="PS00923">
    <property type="entry name" value="ASP_GLU_RACEMASE_1"/>
    <property type="match status" value="1"/>
</dbReference>
<evidence type="ECO:0000256" key="5">
    <source>
        <dbReference type="ARBA" id="ARBA00023235"/>
    </source>
</evidence>
<feature type="binding site" evidence="7">
    <location>
        <begin position="75"/>
        <end position="76"/>
    </location>
    <ligand>
        <name>substrate</name>
    </ligand>
</feature>
<dbReference type="EMBL" id="JBHTMV010000009">
    <property type="protein sequence ID" value="MFD1294782.1"/>
    <property type="molecule type" value="Genomic_DNA"/>
</dbReference>
<organism evidence="8 9">
    <name type="scientific">Lutibacter holmesii</name>
    <dbReference type="NCBI Taxonomy" id="1137985"/>
    <lineage>
        <taxon>Bacteria</taxon>
        <taxon>Pseudomonadati</taxon>
        <taxon>Bacteroidota</taxon>
        <taxon>Flavobacteriia</taxon>
        <taxon>Flavobacteriales</taxon>
        <taxon>Flavobacteriaceae</taxon>
        <taxon>Lutibacter</taxon>
    </lineage>
</organism>
<dbReference type="PANTHER" id="PTHR21198">
    <property type="entry name" value="GLUTAMATE RACEMASE"/>
    <property type="match status" value="1"/>
</dbReference>
<evidence type="ECO:0000256" key="7">
    <source>
        <dbReference type="HAMAP-Rule" id="MF_00258"/>
    </source>
</evidence>
<comment type="pathway">
    <text evidence="7">Cell wall biogenesis; peptidoglycan biosynthesis.</text>
</comment>
<comment type="catalytic activity">
    <reaction evidence="1 7">
        <text>L-glutamate = D-glutamate</text>
        <dbReference type="Rhea" id="RHEA:12813"/>
        <dbReference type="ChEBI" id="CHEBI:29985"/>
        <dbReference type="ChEBI" id="CHEBI:29986"/>
        <dbReference type="EC" id="5.1.1.3"/>
    </reaction>
</comment>
<dbReference type="RefSeq" id="WP_386810132.1">
    <property type="nucleotide sequence ID" value="NZ_JBHTMV010000009.1"/>
</dbReference>
<keyword evidence="5 7" id="KW-0413">Isomerase</keyword>
<sequence>MKKHQAIGLFDSGIGGTSIWKEVVKLLPNERTVYVADSKNAPYGQKSEKEILELSIKNTEFLISKGCKLIIVACNTATTNAIEYLRNTYNIPFIGIEPAIKPAALYSKTDAIGILATKGTLTSKLFEKTANEYTKNITIIEQHGKGLVELIESGKLNSDATKKLLVEYLSPMLKFNIDHLVLGCTHYPYLIPQIKEIIGPLVNIIDSGEAVAKQTKTVLEKQLLLNDLNIKPNHQFYINTKKQVLETILRDSLVNYKLTELDF</sequence>
<keyword evidence="4 7" id="KW-0573">Peptidoglycan synthesis</keyword>
<comment type="similarity">
    <text evidence="7">Belongs to the aspartate/glutamate racemases family.</text>
</comment>
<feature type="binding site" evidence="7">
    <location>
        <begin position="11"/>
        <end position="12"/>
    </location>
    <ligand>
        <name>substrate</name>
    </ligand>
</feature>
<feature type="binding site" evidence="7">
    <location>
        <begin position="43"/>
        <end position="44"/>
    </location>
    <ligand>
        <name>substrate</name>
    </ligand>
</feature>
<dbReference type="EC" id="5.1.1.3" evidence="2 7"/>
<dbReference type="HAMAP" id="MF_00258">
    <property type="entry name" value="Glu_racemase"/>
    <property type="match status" value="1"/>
</dbReference>
<gene>
    <name evidence="7 8" type="primary">murI</name>
    <name evidence="8" type="ORF">ACFQ5N_13140</name>
</gene>
<name>A0ABW3WSC7_9FLAO</name>
<evidence type="ECO:0000313" key="8">
    <source>
        <dbReference type="EMBL" id="MFD1294782.1"/>
    </source>
</evidence>
<keyword evidence="3 7" id="KW-0133">Cell shape</keyword>
<dbReference type="PANTHER" id="PTHR21198:SF3">
    <property type="entry name" value="GLUTAMATE RACEMASE"/>
    <property type="match status" value="1"/>
</dbReference>
<evidence type="ECO:0000256" key="6">
    <source>
        <dbReference type="ARBA" id="ARBA00023316"/>
    </source>
</evidence>
<evidence type="ECO:0000256" key="1">
    <source>
        <dbReference type="ARBA" id="ARBA00001602"/>
    </source>
</evidence>
<feature type="active site" description="Proton donor/acceptor" evidence="7">
    <location>
        <position position="74"/>
    </location>
</feature>
<dbReference type="NCBIfam" id="TIGR00067">
    <property type="entry name" value="glut_race"/>
    <property type="match status" value="1"/>
</dbReference>
<dbReference type="GO" id="GO:0008881">
    <property type="term" value="F:glutamate racemase activity"/>
    <property type="evidence" value="ECO:0007669"/>
    <property type="project" value="UniProtKB-EC"/>
</dbReference>
<evidence type="ECO:0000313" key="9">
    <source>
        <dbReference type="Proteomes" id="UP001597241"/>
    </source>
</evidence>
<reference evidence="9" key="1">
    <citation type="journal article" date="2019" name="Int. J. Syst. Evol. Microbiol.">
        <title>The Global Catalogue of Microorganisms (GCM) 10K type strain sequencing project: providing services to taxonomists for standard genome sequencing and annotation.</title>
        <authorList>
            <consortium name="The Broad Institute Genomics Platform"/>
            <consortium name="The Broad Institute Genome Sequencing Center for Infectious Disease"/>
            <person name="Wu L."/>
            <person name="Ma J."/>
        </authorList>
    </citation>
    <scope>NUCLEOTIDE SEQUENCE [LARGE SCALE GENOMIC DNA]</scope>
    <source>
        <strain evidence="9">CCUG 62221</strain>
    </source>
</reference>
<dbReference type="Proteomes" id="UP001597241">
    <property type="component" value="Unassembled WGS sequence"/>
</dbReference>
<dbReference type="InterPro" id="IPR033134">
    <property type="entry name" value="Asp/Glu_racemase_AS_2"/>
</dbReference>
<evidence type="ECO:0000256" key="4">
    <source>
        <dbReference type="ARBA" id="ARBA00022984"/>
    </source>
</evidence>
<dbReference type="PROSITE" id="PS00924">
    <property type="entry name" value="ASP_GLU_RACEMASE_2"/>
    <property type="match status" value="1"/>
</dbReference>
<keyword evidence="6 7" id="KW-0961">Cell wall biogenesis/degradation</keyword>
<comment type="caution">
    <text evidence="8">The sequence shown here is derived from an EMBL/GenBank/DDBJ whole genome shotgun (WGS) entry which is preliminary data.</text>
</comment>
<dbReference type="InterPro" id="IPR018187">
    <property type="entry name" value="Asp/Glu_racemase_AS_1"/>
</dbReference>